<dbReference type="Gene3D" id="2.40.37.10">
    <property type="entry name" value="Lyase, Ornithine Decarboxylase, Chain A, domain 1"/>
    <property type="match status" value="1"/>
</dbReference>
<evidence type="ECO:0000256" key="7">
    <source>
        <dbReference type="PIRSR" id="PIRSR600183-50"/>
    </source>
</evidence>
<feature type="binding site" evidence="5">
    <location>
        <position position="366"/>
    </location>
    <ligand>
        <name>substrate</name>
    </ligand>
</feature>
<dbReference type="InterPro" id="IPR022644">
    <property type="entry name" value="De-COase2_N"/>
</dbReference>
<evidence type="ECO:0000259" key="10">
    <source>
        <dbReference type="Pfam" id="PF02784"/>
    </source>
</evidence>
<feature type="binding site" evidence="5">
    <location>
        <position position="338"/>
    </location>
    <ligand>
        <name>substrate</name>
    </ligand>
</feature>
<dbReference type="Pfam" id="PF00278">
    <property type="entry name" value="Orn_DAP_Arg_deC"/>
    <property type="match status" value="1"/>
</dbReference>
<dbReference type="GO" id="GO:0030170">
    <property type="term" value="F:pyridoxal phosphate binding"/>
    <property type="evidence" value="ECO:0007669"/>
    <property type="project" value="UniProtKB-UniRule"/>
</dbReference>
<comment type="pathway">
    <text evidence="5 8">Amino-acid biosynthesis; L-lysine biosynthesis via DAP pathway; L-lysine from DL-2,6-diaminopimelate: step 1/1.</text>
</comment>
<dbReference type="Gene3D" id="3.20.20.10">
    <property type="entry name" value="Alanine racemase"/>
    <property type="match status" value="1"/>
</dbReference>
<feature type="domain" description="Orn/DAP/Arg decarboxylase 2 N-terminal" evidence="10">
    <location>
        <begin position="53"/>
        <end position="300"/>
    </location>
</feature>
<dbReference type="SUPFAM" id="SSF50621">
    <property type="entry name" value="Alanine racemase C-terminal domain-like"/>
    <property type="match status" value="1"/>
</dbReference>
<feature type="modified residue" description="N6-(pyridoxal phosphate)lysine" evidence="5 7">
    <location>
        <position position="67"/>
    </location>
</feature>
<dbReference type="SUPFAM" id="SSF51419">
    <property type="entry name" value="PLP-binding barrel"/>
    <property type="match status" value="1"/>
</dbReference>
<dbReference type="InterPro" id="IPR009006">
    <property type="entry name" value="Ala_racemase/Decarboxylase_C"/>
</dbReference>
<dbReference type="GO" id="GO:0008836">
    <property type="term" value="F:diaminopimelate decarboxylase activity"/>
    <property type="evidence" value="ECO:0007669"/>
    <property type="project" value="UniProtKB-UniRule"/>
</dbReference>
<dbReference type="HAMAP" id="MF_02120">
    <property type="entry name" value="LysA"/>
    <property type="match status" value="1"/>
</dbReference>
<dbReference type="FunFam" id="3.20.20.10:FF:000003">
    <property type="entry name" value="Diaminopimelate decarboxylase"/>
    <property type="match status" value="1"/>
</dbReference>
<feature type="binding site" evidence="5">
    <location>
        <position position="334"/>
    </location>
    <ligand>
        <name>substrate</name>
    </ligand>
</feature>
<evidence type="ECO:0000256" key="5">
    <source>
        <dbReference type="HAMAP-Rule" id="MF_02120"/>
    </source>
</evidence>
<evidence type="ECO:0000313" key="11">
    <source>
        <dbReference type="EMBL" id="HIX07983.1"/>
    </source>
</evidence>
<dbReference type="Proteomes" id="UP000824204">
    <property type="component" value="Unassembled WGS sequence"/>
</dbReference>
<evidence type="ECO:0000256" key="3">
    <source>
        <dbReference type="ARBA" id="ARBA00022898"/>
    </source>
</evidence>
<dbReference type="InterPro" id="IPR002986">
    <property type="entry name" value="DAP_deCOOHase_LysA"/>
</dbReference>
<dbReference type="PANTHER" id="PTHR43727:SF2">
    <property type="entry name" value="GROUP IV DECARBOXYLASE"/>
    <property type="match status" value="1"/>
</dbReference>
<keyword evidence="5" id="KW-0028">Amino-acid biosynthesis</keyword>
<keyword evidence="4 5" id="KW-0456">Lyase</keyword>
<dbReference type="NCBIfam" id="TIGR01048">
    <property type="entry name" value="lysA"/>
    <property type="match status" value="1"/>
</dbReference>
<evidence type="ECO:0000256" key="6">
    <source>
        <dbReference type="NCBIfam" id="TIGR01048"/>
    </source>
</evidence>
<feature type="binding site" evidence="5">
    <location>
        <begin position="294"/>
        <end position="297"/>
    </location>
    <ligand>
        <name>pyridoxal 5'-phosphate</name>
        <dbReference type="ChEBI" id="CHEBI:597326"/>
    </ligand>
</feature>
<comment type="catalytic activity">
    <reaction evidence="5 8">
        <text>meso-2,6-diaminopimelate + H(+) = L-lysine + CO2</text>
        <dbReference type="Rhea" id="RHEA:15101"/>
        <dbReference type="ChEBI" id="CHEBI:15378"/>
        <dbReference type="ChEBI" id="CHEBI:16526"/>
        <dbReference type="ChEBI" id="CHEBI:32551"/>
        <dbReference type="ChEBI" id="CHEBI:57791"/>
        <dbReference type="EC" id="4.1.1.20"/>
    </reaction>
</comment>
<dbReference type="InterPro" id="IPR000183">
    <property type="entry name" value="Orn/DAP/Arg_de-COase"/>
</dbReference>
<comment type="caution">
    <text evidence="11">The sequence shown here is derived from an EMBL/GenBank/DDBJ whole genome shotgun (WGS) entry which is preliminary data.</text>
</comment>
<accession>A0A9D1V8T1</accession>
<reference evidence="11" key="1">
    <citation type="journal article" date="2021" name="PeerJ">
        <title>Extensive microbial diversity within the chicken gut microbiome revealed by metagenomics and culture.</title>
        <authorList>
            <person name="Gilroy R."/>
            <person name="Ravi A."/>
            <person name="Getino M."/>
            <person name="Pursley I."/>
            <person name="Horton D.L."/>
            <person name="Alikhan N.F."/>
            <person name="Baker D."/>
            <person name="Gharbi K."/>
            <person name="Hall N."/>
            <person name="Watson M."/>
            <person name="Adriaenssens E.M."/>
            <person name="Foster-Nyarko E."/>
            <person name="Jarju S."/>
            <person name="Secka A."/>
            <person name="Antonio M."/>
            <person name="Oren A."/>
            <person name="Chaudhuri R.R."/>
            <person name="La Ragione R."/>
            <person name="Hildebrand F."/>
            <person name="Pallen M.J."/>
        </authorList>
    </citation>
    <scope>NUCLEOTIDE SEQUENCE</scope>
    <source>
        <strain evidence="11">811</strain>
    </source>
</reference>
<dbReference type="EC" id="4.1.1.20" evidence="5 6"/>
<feature type="active site" description="Proton donor" evidence="7">
    <location>
        <position position="365"/>
    </location>
</feature>
<dbReference type="Pfam" id="PF02784">
    <property type="entry name" value="Orn_Arg_deC_N"/>
    <property type="match status" value="1"/>
</dbReference>
<comment type="function">
    <text evidence="5">Specifically catalyzes the decarboxylation of meso-diaminopimelate (meso-DAP) to L-lysine.</text>
</comment>
<protein>
    <recommendedName>
        <fullName evidence="5 6">Diaminopimelate decarboxylase</fullName>
        <shortName evidence="5">DAP decarboxylase</shortName>
        <shortName evidence="5">DAPDC</shortName>
        <ecNumber evidence="5 6">4.1.1.20</ecNumber>
    </recommendedName>
</protein>
<evidence type="ECO:0000259" key="9">
    <source>
        <dbReference type="Pfam" id="PF00278"/>
    </source>
</evidence>
<evidence type="ECO:0000256" key="1">
    <source>
        <dbReference type="ARBA" id="ARBA00001933"/>
    </source>
</evidence>
<keyword evidence="3 5" id="KW-0663">Pyridoxal phosphate</keyword>
<dbReference type="PRINTS" id="PR01181">
    <property type="entry name" value="DAPDCRBXLASE"/>
</dbReference>
<proteinExistence type="inferred from homology"/>
<feature type="binding site" evidence="5">
    <location>
        <position position="249"/>
    </location>
    <ligand>
        <name>pyridoxal 5'-phosphate</name>
        <dbReference type="ChEBI" id="CHEBI:597326"/>
    </ligand>
</feature>
<feature type="binding site" evidence="5">
    <location>
        <position position="297"/>
    </location>
    <ligand>
        <name>substrate</name>
    </ligand>
</feature>
<comment type="cofactor">
    <cofactor evidence="1 5 7 8">
        <name>pyridoxal 5'-phosphate</name>
        <dbReference type="ChEBI" id="CHEBI:597326"/>
    </cofactor>
</comment>
<keyword evidence="5 8" id="KW-0457">Lysine biosynthesis</keyword>
<organism evidence="11 12">
    <name type="scientific">Candidatus Borkfalkia faecipullorum</name>
    <dbReference type="NCBI Taxonomy" id="2838510"/>
    <lineage>
        <taxon>Bacteria</taxon>
        <taxon>Bacillati</taxon>
        <taxon>Bacillota</taxon>
        <taxon>Clostridia</taxon>
        <taxon>Christensenellales</taxon>
        <taxon>Christensenellaceae</taxon>
        <taxon>Candidatus Borkfalkia</taxon>
    </lineage>
</organism>
<dbReference type="GO" id="GO:0009089">
    <property type="term" value="P:lysine biosynthetic process via diaminopimelate"/>
    <property type="evidence" value="ECO:0007669"/>
    <property type="project" value="UniProtKB-UniRule"/>
</dbReference>
<name>A0A9D1V8T1_9FIRM</name>
<comment type="subunit">
    <text evidence="5">Homodimer.</text>
</comment>
<sequence length="441" mass="48642">MNTRKTLRVNEQGHLEIGGADAVALAKSFGTPLYVMDEQYIRDMCSVYRDAIREEYDGNGLVLYASKAFSCLAIYKIADSEHIGVDAVSAGELYTAFKAGFPAEKIYLHGNNKLPYELEFALDHKVGTIVVDAYSELDMIDQMCAERGMVQNILLRINPGVEAHTHRFIQTAKTDSKFGFSVADGTAEKITQYALTKKHVHLAGYHCHIGSQIFEKQSFLLAVDKMMAFIAEIGKKYSFETEVLNLGGGYGIWYTDEDAKFSCADYADYLKAIIRELKAKSQEYGVRSPFLVVEPGRSIVGEAGVTLYTVGAIKEIPGIKKYVAVDGGMFDNPRYALYQAKYTAILANRAAEKPTEVVSVAGKCCESGDLVCADVSLPKAESGDILAVLSTGAYNYSMASNYNRNFIPPVVLVKDGKAEYIVKPQTFEDLVRNDVIPDRLK</sequence>
<dbReference type="InterPro" id="IPR029066">
    <property type="entry name" value="PLP-binding_barrel"/>
</dbReference>
<evidence type="ECO:0000256" key="4">
    <source>
        <dbReference type="ARBA" id="ARBA00023239"/>
    </source>
</evidence>
<evidence type="ECO:0000256" key="2">
    <source>
        <dbReference type="ARBA" id="ARBA00022793"/>
    </source>
</evidence>
<reference evidence="11" key="2">
    <citation type="submission" date="2021-04" db="EMBL/GenBank/DDBJ databases">
        <authorList>
            <person name="Gilroy R."/>
        </authorList>
    </citation>
    <scope>NUCLEOTIDE SEQUENCE</scope>
    <source>
        <strain evidence="11">811</strain>
    </source>
</reference>
<dbReference type="PANTHER" id="PTHR43727">
    <property type="entry name" value="DIAMINOPIMELATE DECARBOXYLASE"/>
    <property type="match status" value="1"/>
</dbReference>
<dbReference type="EMBL" id="DXFX01000075">
    <property type="protein sequence ID" value="HIX07983.1"/>
    <property type="molecule type" value="Genomic_DNA"/>
</dbReference>
<comment type="similarity">
    <text evidence="5">Belongs to the Orn/Lys/Arg decarboxylase class-II family. LysA subfamily.</text>
</comment>
<gene>
    <name evidence="5 11" type="primary">lysA</name>
    <name evidence="11" type="ORF">H9741_05905</name>
</gene>
<dbReference type="CDD" id="cd06828">
    <property type="entry name" value="PLPDE_III_DapDC"/>
    <property type="match status" value="1"/>
</dbReference>
<evidence type="ECO:0000256" key="8">
    <source>
        <dbReference type="RuleBase" id="RU003738"/>
    </source>
</evidence>
<dbReference type="PRINTS" id="PR01179">
    <property type="entry name" value="ODADCRBXLASE"/>
</dbReference>
<keyword evidence="2 5" id="KW-0210">Decarboxylase</keyword>
<evidence type="ECO:0000313" key="12">
    <source>
        <dbReference type="Proteomes" id="UP000824204"/>
    </source>
</evidence>
<dbReference type="InterPro" id="IPR022643">
    <property type="entry name" value="De-COase2_C"/>
</dbReference>
<feature type="domain" description="Orn/DAP/Arg decarboxylase 2 C-terminal" evidence="9">
    <location>
        <begin position="37"/>
        <end position="392"/>
    </location>
</feature>
<feature type="binding site" evidence="5">
    <location>
        <position position="394"/>
    </location>
    <ligand>
        <name>pyridoxal 5'-phosphate</name>
        <dbReference type="ChEBI" id="CHEBI:597326"/>
    </ligand>
</feature>
<feature type="binding site" evidence="5">
    <location>
        <position position="394"/>
    </location>
    <ligand>
        <name>substrate</name>
    </ligand>
</feature>
<dbReference type="AlphaFoldDB" id="A0A9D1V8T1"/>